<organism evidence="6 7">
    <name type="scientific">bacterium (Candidatus Ratteibacteria) CG23_combo_of_CG06-09_8_20_14_all_48_7</name>
    <dbReference type="NCBI Taxonomy" id="2014292"/>
    <lineage>
        <taxon>Bacteria</taxon>
        <taxon>Candidatus Ratteibacteria</taxon>
    </lineage>
</organism>
<dbReference type="Proteomes" id="UP000230392">
    <property type="component" value="Unassembled WGS sequence"/>
</dbReference>
<dbReference type="InterPro" id="IPR036259">
    <property type="entry name" value="MFS_trans_sf"/>
</dbReference>
<dbReference type="AlphaFoldDB" id="A0A2G9YCF3"/>
<sequence>VSFIFGLGNSSDAFLILRAKGLGLTTSLVVFAYILFNLGYAFFSLPAGIVADRIGPRKVLLGGFFLFALVYLAFGLVRQTCYLWFLFPLYGVYMALTEGVGKAYISNLVPQERLGTMMGFYQTAVGVSVLFASLLAGLLWSHIGAGAPFIYGSVMALSAGLLFAGVKHEIPLNPPFAKGEKGD</sequence>
<evidence type="ECO:0000313" key="6">
    <source>
        <dbReference type="EMBL" id="PIP16393.1"/>
    </source>
</evidence>
<evidence type="ECO:0000256" key="3">
    <source>
        <dbReference type="ARBA" id="ARBA00023136"/>
    </source>
</evidence>
<feature type="transmembrane region" description="Helical" evidence="4">
    <location>
        <begin position="28"/>
        <end position="47"/>
    </location>
</feature>
<evidence type="ECO:0000256" key="4">
    <source>
        <dbReference type="SAM" id="Phobius"/>
    </source>
</evidence>
<dbReference type="Pfam" id="PF07690">
    <property type="entry name" value="MFS_1"/>
    <property type="match status" value="1"/>
</dbReference>
<evidence type="ECO:0000256" key="1">
    <source>
        <dbReference type="ARBA" id="ARBA00022692"/>
    </source>
</evidence>
<feature type="transmembrane region" description="Helical" evidence="4">
    <location>
        <begin position="149"/>
        <end position="166"/>
    </location>
</feature>
<dbReference type="GO" id="GO:0022857">
    <property type="term" value="F:transmembrane transporter activity"/>
    <property type="evidence" value="ECO:0007669"/>
    <property type="project" value="InterPro"/>
</dbReference>
<dbReference type="InterPro" id="IPR020846">
    <property type="entry name" value="MFS_dom"/>
</dbReference>
<dbReference type="SUPFAM" id="SSF103473">
    <property type="entry name" value="MFS general substrate transporter"/>
    <property type="match status" value="1"/>
</dbReference>
<accession>A0A2G9YCF3</accession>
<reference evidence="6 7" key="1">
    <citation type="submission" date="2017-09" db="EMBL/GenBank/DDBJ databases">
        <title>Depth-based differentiation of microbial function through sediment-hosted aquifers and enrichment of novel symbionts in the deep terrestrial subsurface.</title>
        <authorList>
            <person name="Probst A.J."/>
            <person name="Ladd B."/>
            <person name="Jarett J.K."/>
            <person name="Geller-Mcgrath D.E."/>
            <person name="Sieber C.M."/>
            <person name="Emerson J.B."/>
            <person name="Anantharaman K."/>
            <person name="Thomas B.C."/>
            <person name="Malmstrom R."/>
            <person name="Stieglmeier M."/>
            <person name="Klingl A."/>
            <person name="Woyke T."/>
            <person name="Ryan C.M."/>
            <person name="Banfield J.F."/>
        </authorList>
    </citation>
    <scope>NUCLEOTIDE SEQUENCE [LARGE SCALE GENOMIC DNA]</scope>
    <source>
        <strain evidence="6">CG23_combo_of_CG06-09_8_20_14_all_48_7</strain>
    </source>
</reference>
<feature type="transmembrane region" description="Helical" evidence="4">
    <location>
        <begin position="120"/>
        <end position="143"/>
    </location>
</feature>
<proteinExistence type="predicted"/>
<dbReference type="PANTHER" id="PTHR23518:SF2">
    <property type="entry name" value="MAJOR FACILITATOR SUPERFAMILY TRANSPORTER"/>
    <property type="match status" value="1"/>
</dbReference>
<keyword evidence="1 4" id="KW-0812">Transmembrane</keyword>
<dbReference type="PROSITE" id="PS50850">
    <property type="entry name" value="MFS"/>
    <property type="match status" value="1"/>
</dbReference>
<protein>
    <submittedName>
        <fullName evidence="6">MFS transporter</fullName>
    </submittedName>
</protein>
<dbReference type="EMBL" id="PCRF01000118">
    <property type="protein sequence ID" value="PIP16393.1"/>
    <property type="molecule type" value="Genomic_DNA"/>
</dbReference>
<evidence type="ECO:0000259" key="5">
    <source>
        <dbReference type="PROSITE" id="PS50850"/>
    </source>
</evidence>
<name>A0A2G9YCF3_9BACT</name>
<feature type="transmembrane region" description="Helical" evidence="4">
    <location>
        <begin position="59"/>
        <end position="76"/>
    </location>
</feature>
<evidence type="ECO:0000256" key="2">
    <source>
        <dbReference type="ARBA" id="ARBA00022989"/>
    </source>
</evidence>
<feature type="transmembrane region" description="Helical" evidence="4">
    <location>
        <begin position="82"/>
        <end position="100"/>
    </location>
</feature>
<dbReference type="PANTHER" id="PTHR23518">
    <property type="entry name" value="C-METHYLTRANSFERASE"/>
    <property type="match status" value="1"/>
</dbReference>
<keyword evidence="3 4" id="KW-0472">Membrane</keyword>
<comment type="caution">
    <text evidence="6">The sequence shown here is derived from an EMBL/GenBank/DDBJ whole genome shotgun (WGS) entry which is preliminary data.</text>
</comment>
<feature type="non-terminal residue" evidence="6">
    <location>
        <position position="1"/>
    </location>
</feature>
<evidence type="ECO:0000313" key="7">
    <source>
        <dbReference type="Proteomes" id="UP000230392"/>
    </source>
</evidence>
<feature type="domain" description="Major facilitator superfamily (MFS) profile" evidence="5">
    <location>
        <begin position="1"/>
        <end position="183"/>
    </location>
</feature>
<keyword evidence="2 4" id="KW-1133">Transmembrane helix</keyword>
<gene>
    <name evidence="6" type="ORF">COX46_02485</name>
</gene>
<dbReference type="InterPro" id="IPR011701">
    <property type="entry name" value="MFS"/>
</dbReference>
<dbReference type="Gene3D" id="1.20.1250.20">
    <property type="entry name" value="MFS general substrate transporter like domains"/>
    <property type="match status" value="1"/>
</dbReference>